<keyword evidence="3" id="KW-1185">Reference proteome</keyword>
<dbReference type="Pfam" id="PF02185">
    <property type="entry name" value="HR1"/>
    <property type="match status" value="1"/>
</dbReference>
<proteinExistence type="predicted"/>
<comment type="caution">
    <text evidence="2">The sequence shown here is derived from an EMBL/GenBank/DDBJ whole genome shotgun (WGS) entry which is preliminary data.</text>
</comment>
<dbReference type="EMBL" id="JARKIF010000013">
    <property type="protein sequence ID" value="KAJ7624711.1"/>
    <property type="molecule type" value="Genomic_DNA"/>
</dbReference>
<gene>
    <name evidence="2" type="ORF">FB45DRAFT_924070</name>
</gene>
<reference evidence="2" key="1">
    <citation type="submission" date="2023-03" db="EMBL/GenBank/DDBJ databases">
        <title>Massive genome expansion in bonnet fungi (Mycena s.s.) driven by repeated elements and novel gene families across ecological guilds.</title>
        <authorList>
            <consortium name="Lawrence Berkeley National Laboratory"/>
            <person name="Harder C.B."/>
            <person name="Miyauchi S."/>
            <person name="Viragh M."/>
            <person name="Kuo A."/>
            <person name="Thoen E."/>
            <person name="Andreopoulos B."/>
            <person name="Lu D."/>
            <person name="Skrede I."/>
            <person name="Drula E."/>
            <person name="Henrissat B."/>
            <person name="Morin E."/>
            <person name="Kohler A."/>
            <person name="Barry K."/>
            <person name="LaButti K."/>
            <person name="Morin E."/>
            <person name="Salamov A."/>
            <person name="Lipzen A."/>
            <person name="Mereny Z."/>
            <person name="Hegedus B."/>
            <person name="Baldrian P."/>
            <person name="Stursova M."/>
            <person name="Weitz H."/>
            <person name="Taylor A."/>
            <person name="Grigoriev I.V."/>
            <person name="Nagy L.G."/>
            <person name="Martin F."/>
            <person name="Kauserud H."/>
        </authorList>
    </citation>
    <scope>NUCLEOTIDE SEQUENCE</scope>
    <source>
        <strain evidence="2">9284</strain>
    </source>
</reference>
<dbReference type="Proteomes" id="UP001221142">
    <property type="component" value="Unassembled WGS sequence"/>
</dbReference>
<dbReference type="InterPro" id="IPR011072">
    <property type="entry name" value="HR1_rho-bd"/>
</dbReference>
<feature type="non-terminal residue" evidence="2">
    <location>
        <position position="1"/>
    </location>
</feature>
<evidence type="ECO:0000313" key="3">
    <source>
        <dbReference type="Proteomes" id="UP001221142"/>
    </source>
</evidence>
<sequence length="73" mass="8460">MSDLNQKILDVSKHIGTERKILYACQLLPQATTNPDILRRNEAKIQEIEQSLDYFEATLRDLQARKARESQSD</sequence>
<protein>
    <recommendedName>
        <fullName evidence="1">REM-1 domain-containing protein</fullName>
    </recommendedName>
</protein>
<evidence type="ECO:0000313" key="2">
    <source>
        <dbReference type="EMBL" id="KAJ7624711.1"/>
    </source>
</evidence>
<dbReference type="AlphaFoldDB" id="A0AAD7FHN6"/>
<evidence type="ECO:0000259" key="1">
    <source>
        <dbReference type="Pfam" id="PF02185"/>
    </source>
</evidence>
<accession>A0AAD7FHN6</accession>
<organism evidence="2 3">
    <name type="scientific">Roridomyces roridus</name>
    <dbReference type="NCBI Taxonomy" id="1738132"/>
    <lineage>
        <taxon>Eukaryota</taxon>
        <taxon>Fungi</taxon>
        <taxon>Dikarya</taxon>
        <taxon>Basidiomycota</taxon>
        <taxon>Agaricomycotina</taxon>
        <taxon>Agaricomycetes</taxon>
        <taxon>Agaricomycetidae</taxon>
        <taxon>Agaricales</taxon>
        <taxon>Marasmiineae</taxon>
        <taxon>Mycenaceae</taxon>
        <taxon>Roridomyces</taxon>
    </lineage>
</organism>
<name>A0AAD7FHN6_9AGAR</name>
<dbReference type="GO" id="GO:0007165">
    <property type="term" value="P:signal transduction"/>
    <property type="evidence" value="ECO:0007669"/>
    <property type="project" value="InterPro"/>
</dbReference>
<feature type="domain" description="REM-1" evidence="1">
    <location>
        <begin position="8"/>
        <end position="67"/>
    </location>
</feature>